<gene>
    <name evidence="1" type="ORF">SPELUC_LOCUS1121</name>
</gene>
<accession>A0ACA9K7P0</accession>
<comment type="caution">
    <text evidence="1">The sequence shown here is derived from an EMBL/GenBank/DDBJ whole genome shotgun (WGS) entry which is preliminary data.</text>
</comment>
<dbReference type="EMBL" id="CAJVPW010000533">
    <property type="protein sequence ID" value="CAG8457824.1"/>
    <property type="molecule type" value="Genomic_DNA"/>
</dbReference>
<protein>
    <submittedName>
        <fullName evidence="1">4365_t:CDS:1</fullName>
    </submittedName>
</protein>
<organism evidence="1 2">
    <name type="scientific">Cetraspora pellucida</name>
    <dbReference type="NCBI Taxonomy" id="1433469"/>
    <lineage>
        <taxon>Eukaryota</taxon>
        <taxon>Fungi</taxon>
        <taxon>Fungi incertae sedis</taxon>
        <taxon>Mucoromycota</taxon>
        <taxon>Glomeromycotina</taxon>
        <taxon>Glomeromycetes</taxon>
        <taxon>Diversisporales</taxon>
        <taxon>Gigasporaceae</taxon>
        <taxon>Cetraspora</taxon>
    </lineage>
</organism>
<proteinExistence type="predicted"/>
<keyword evidence="2" id="KW-1185">Reference proteome</keyword>
<evidence type="ECO:0000313" key="1">
    <source>
        <dbReference type="EMBL" id="CAG8457824.1"/>
    </source>
</evidence>
<name>A0ACA9K7P0_9GLOM</name>
<reference evidence="1" key="1">
    <citation type="submission" date="2021-06" db="EMBL/GenBank/DDBJ databases">
        <authorList>
            <person name="Kallberg Y."/>
            <person name="Tangrot J."/>
            <person name="Rosling A."/>
        </authorList>
    </citation>
    <scope>NUCLEOTIDE SEQUENCE</scope>
    <source>
        <strain evidence="1">28 12/20/2015</strain>
    </source>
</reference>
<sequence length="54" mass="6088">MNSITANEESNCITINGLLRDTLRNSLKLIDSEMDVIIYAYLPRFCVKVNVLIG</sequence>
<evidence type="ECO:0000313" key="2">
    <source>
        <dbReference type="Proteomes" id="UP000789366"/>
    </source>
</evidence>
<dbReference type="Proteomes" id="UP000789366">
    <property type="component" value="Unassembled WGS sequence"/>
</dbReference>